<keyword evidence="2" id="KW-0813">Transport</keyword>
<sequence>MNKSPGNEPMAVRVSVDKGVLQCVCTVGRFFFAHGGADMGDKFSISRRRLLQAGAALGGAMLLPGVMQAAWAGGSDKPEQTRVRVGFIPLTDCAPLAIAAAKGFDQKYGITLVASKEASWAAVRDKLVAGELDAAHILYGLLYGLELGIASKPQAMANLMTLNRNGQAITLSSELQEKGVTDLGGLKRLIDRSAPGSYTFAHTFPTGTHAMWLYYWLASVGIDPFNDVRTVVVPPPQMVMNMRIGNMSGFCVGEPWNARAINDRIGFTAATSQDIWPEHPEKVLGTRRDWVERNPNTARALVAALMEAQRWIAASPENTRETARLLARRGWLNTKEQYLTGRMLGEYDNGLGRRWQDAHPMRFWAGGEVSFPWLSDGMWFLTQFRRWGLLKQAPDYLAVASRINRIDVWQAAAQAVGGISAPAARMRSSTLMDGTVWNGSDPEGYARHFSIQRKGA</sequence>
<reference evidence="8 9" key="1">
    <citation type="journal article" date="2014" name="Proc. Natl. Acad. Sci. U.S.A.">
        <title>Molecular dissection of the evolution of carbapenem-resistant multilocus sequence type 258 Klebsiella pneumoniae.</title>
        <authorList>
            <person name="Deleo F.R."/>
            <person name="Chen L."/>
            <person name="Porcella S.F."/>
            <person name="Martens C.A."/>
            <person name="Kobayashi S.D."/>
            <person name="Porter A.R."/>
            <person name="Chavda K.D."/>
            <person name="Jacobs M.R."/>
            <person name="Mathema B."/>
            <person name="Olsen R.J."/>
            <person name="Bonomo R.A."/>
            <person name="Musser J.M."/>
            <person name="Kreiswirth B.N."/>
        </authorList>
    </citation>
    <scope>NUCLEOTIDE SEQUENCE [LARGE SCALE GENOMIC DNA]</scope>
    <source>
        <strain evidence="8">30684/NJST258_2</strain>
    </source>
</reference>
<dbReference type="Proteomes" id="UP000019586">
    <property type="component" value="Chromosome"/>
</dbReference>
<dbReference type="GO" id="GO:0012505">
    <property type="term" value="C:endomembrane system"/>
    <property type="evidence" value="ECO:0007669"/>
    <property type="project" value="UniProtKB-SubCell"/>
</dbReference>
<keyword evidence="6" id="KW-0472">Membrane</keyword>
<dbReference type="AlphaFoldDB" id="W8VG24"/>
<organism evidence="8 9">
    <name type="scientific">Klebsiella pneumoniae 30684/NJST258_2</name>
    <dbReference type="NCBI Taxonomy" id="1420013"/>
    <lineage>
        <taxon>Bacteria</taxon>
        <taxon>Pseudomonadati</taxon>
        <taxon>Pseudomonadota</taxon>
        <taxon>Gammaproteobacteria</taxon>
        <taxon>Enterobacterales</taxon>
        <taxon>Enterobacteriaceae</taxon>
        <taxon>Klebsiella/Raoultella group</taxon>
        <taxon>Klebsiella</taxon>
        <taxon>Klebsiella pneumoniae complex</taxon>
    </lineage>
</organism>
<evidence type="ECO:0000256" key="3">
    <source>
        <dbReference type="ARBA" id="ARBA00022475"/>
    </source>
</evidence>
<proteinExistence type="inferred from homology"/>
<comment type="similarity">
    <text evidence="7">Belongs to the CmpA/NrtA family.</text>
</comment>
<evidence type="ECO:0000256" key="4">
    <source>
        <dbReference type="ARBA" id="ARBA00022519"/>
    </source>
</evidence>
<keyword evidence="5" id="KW-0732">Signal</keyword>
<evidence type="ECO:0000313" key="8">
    <source>
        <dbReference type="EMBL" id="AHM78961.1"/>
    </source>
</evidence>
<dbReference type="PROSITE" id="PS51318">
    <property type="entry name" value="TAT"/>
    <property type="match status" value="1"/>
</dbReference>
<keyword evidence="4" id="KW-0997">Cell inner membrane</keyword>
<dbReference type="PATRIC" id="fig|1420013.3.peg.2061"/>
<dbReference type="PANTHER" id="PTHR30024:SF7">
    <property type="entry name" value="NITRATE_NITRITE BINDING PROTEIN NRTA"/>
    <property type="match status" value="1"/>
</dbReference>
<protein>
    <submittedName>
        <fullName evidence="8">Nitrate binding protein nrtA</fullName>
    </submittedName>
</protein>
<keyword evidence="3" id="KW-1003">Cell membrane</keyword>
<dbReference type="PANTHER" id="PTHR30024">
    <property type="entry name" value="ALIPHATIC SULFONATES-BINDING PROTEIN-RELATED"/>
    <property type="match status" value="1"/>
</dbReference>
<comment type="subcellular location">
    <subcellularLocation>
        <location evidence="1">Endomembrane system</location>
    </subcellularLocation>
</comment>
<dbReference type="Gene3D" id="3.40.190.10">
    <property type="entry name" value="Periplasmic binding protein-like II"/>
    <property type="match status" value="2"/>
</dbReference>
<evidence type="ECO:0000256" key="2">
    <source>
        <dbReference type="ARBA" id="ARBA00022448"/>
    </source>
</evidence>
<evidence type="ECO:0000256" key="1">
    <source>
        <dbReference type="ARBA" id="ARBA00004308"/>
    </source>
</evidence>
<evidence type="ECO:0000256" key="6">
    <source>
        <dbReference type="ARBA" id="ARBA00023136"/>
    </source>
</evidence>
<dbReference type="HOGENOM" id="CLU_037398_3_0_6"/>
<dbReference type="Pfam" id="PF13379">
    <property type="entry name" value="NMT1_2"/>
    <property type="match status" value="1"/>
</dbReference>
<dbReference type="InterPro" id="IPR044527">
    <property type="entry name" value="NrtA/CpmA_ABC-bd_dom"/>
</dbReference>
<dbReference type="EMBL" id="CP006918">
    <property type="protein sequence ID" value="AHM78961.1"/>
    <property type="molecule type" value="Genomic_DNA"/>
</dbReference>
<evidence type="ECO:0000313" key="9">
    <source>
        <dbReference type="Proteomes" id="UP000019586"/>
    </source>
</evidence>
<name>W8VG24_KLEPN</name>
<gene>
    <name evidence="8" type="ORF">KPNJ2_02181</name>
</gene>
<dbReference type="InterPro" id="IPR006311">
    <property type="entry name" value="TAT_signal"/>
</dbReference>
<dbReference type="SUPFAM" id="SSF53850">
    <property type="entry name" value="Periplasmic binding protein-like II"/>
    <property type="match status" value="1"/>
</dbReference>
<evidence type="ECO:0000256" key="7">
    <source>
        <dbReference type="ARBA" id="ARBA00024031"/>
    </source>
</evidence>
<dbReference type="CDD" id="cd13553">
    <property type="entry name" value="PBP2_NrtA_CpmA_like"/>
    <property type="match status" value="1"/>
</dbReference>
<accession>W8VG24</accession>
<evidence type="ECO:0000256" key="5">
    <source>
        <dbReference type="ARBA" id="ARBA00022729"/>
    </source>
</evidence>
<dbReference type="KEGG" id="kps:KPNJ2_02181"/>